<dbReference type="AlphaFoldDB" id="A0A5A7N687"/>
<dbReference type="InterPro" id="IPR003010">
    <property type="entry name" value="C-N_Hydrolase"/>
</dbReference>
<dbReference type="Pfam" id="PF00795">
    <property type="entry name" value="CN_hydrolase"/>
    <property type="match status" value="1"/>
</dbReference>
<evidence type="ECO:0000256" key="5">
    <source>
        <dbReference type="ARBA" id="ARBA00022692"/>
    </source>
</evidence>
<organism evidence="11 12">
    <name type="scientific">Iodidimonas nitroreducens</name>
    <dbReference type="NCBI Taxonomy" id="1236968"/>
    <lineage>
        <taxon>Bacteria</taxon>
        <taxon>Pseudomonadati</taxon>
        <taxon>Pseudomonadota</taxon>
        <taxon>Alphaproteobacteria</taxon>
        <taxon>Iodidimonadales</taxon>
        <taxon>Iodidimonadaceae</taxon>
        <taxon>Iodidimonas</taxon>
    </lineage>
</organism>
<evidence type="ECO:0000313" key="12">
    <source>
        <dbReference type="Proteomes" id="UP000324996"/>
    </source>
</evidence>
<reference evidence="11 12" key="1">
    <citation type="submission" date="2019-09" db="EMBL/GenBank/DDBJ databases">
        <title>NBRP : Genome information of microbial organism related human and environment.</title>
        <authorList>
            <person name="Hattori M."/>
            <person name="Oshima K."/>
            <person name="Inaba H."/>
            <person name="Suda W."/>
            <person name="Sakamoto M."/>
            <person name="Iino T."/>
            <person name="Kitahara M."/>
            <person name="Oshida Y."/>
            <person name="Iida T."/>
            <person name="Kudo T."/>
            <person name="Itoh T."/>
            <person name="Ohkuma M."/>
        </authorList>
    </citation>
    <scope>NUCLEOTIDE SEQUENCE [LARGE SCALE GENOMIC DNA]</scope>
    <source>
        <strain evidence="11 12">Q-1</strain>
    </source>
</reference>
<comment type="caution">
    <text evidence="9">Lacks conserved residue(s) required for the propagation of feature annotation.</text>
</comment>
<dbReference type="CDD" id="cd07571">
    <property type="entry name" value="ALP_N-acyl_transferase"/>
    <property type="match status" value="1"/>
</dbReference>
<dbReference type="GO" id="GO:0042158">
    <property type="term" value="P:lipoprotein biosynthetic process"/>
    <property type="evidence" value="ECO:0007669"/>
    <property type="project" value="UniProtKB-UniRule"/>
</dbReference>
<keyword evidence="12" id="KW-1185">Reference proteome</keyword>
<dbReference type="HAMAP" id="MF_01148">
    <property type="entry name" value="Lnt"/>
    <property type="match status" value="1"/>
</dbReference>
<dbReference type="InterPro" id="IPR004563">
    <property type="entry name" value="Apolipo_AcylTrfase"/>
</dbReference>
<keyword evidence="6 9" id="KW-1133">Transmembrane helix</keyword>
<dbReference type="PANTHER" id="PTHR38686:SF1">
    <property type="entry name" value="APOLIPOPROTEIN N-ACYLTRANSFERASE"/>
    <property type="match status" value="1"/>
</dbReference>
<evidence type="ECO:0000313" key="11">
    <source>
        <dbReference type="EMBL" id="GER02536.1"/>
    </source>
</evidence>
<keyword evidence="8 9" id="KW-0012">Acyltransferase</keyword>
<dbReference type="EMBL" id="BKCN01000001">
    <property type="protein sequence ID" value="GER02536.1"/>
    <property type="molecule type" value="Genomic_DNA"/>
</dbReference>
<dbReference type="PANTHER" id="PTHR38686">
    <property type="entry name" value="APOLIPOPROTEIN N-ACYLTRANSFERASE"/>
    <property type="match status" value="1"/>
</dbReference>
<dbReference type="NCBIfam" id="TIGR00546">
    <property type="entry name" value="lnt"/>
    <property type="match status" value="1"/>
</dbReference>
<dbReference type="Proteomes" id="UP000324996">
    <property type="component" value="Unassembled WGS sequence"/>
</dbReference>
<feature type="transmembrane region" description="Helical" evidence="9">
    <location>
        <begin position="359"/>
        <end position="374"/>
    </location>
</feature>
<proteinExistence type="inferred from homology"/>
<dbReference type="UniPathway" id="UPA00666"/>
<dbReference type="InterPro" id="IPR036526">
    <property type="entry name" value="C-N_Hydrolase_sf"/>
</dbReference>
<keyword evidence="7 9" id="KW-0472">Membrane</keyword>
<comment type="catalytic activity">
    <reaction evidence="9">
        <text>N-terminal S-1,2-diacyl-sn-glyceryl-L-cysteinyl-[lipoprotein] + a glycerophospholipid = N-acyl-S-1,2-diacyl-sn-glyceryl-L-cysteinyl-[lipoprotein] + a 2-acyl-sn-glycero-3-phospholipid + H(+)</text>
        <dbReference type="Rhea" id="RHEA:48228"/>
        <dbReference type="Rhea" id="RHEA-COMP:14681"/>
        <dbReference type="Rhea" id="RHEA-COMP:14684"/>
        <dbReference type="ChEBI" id="CHEBI:15378"/>
        <dbReference type="ChEBI" id="CHEBI:136912"/>
        <dbReference type="ChEBI" id="CHEBI:140656"/>
        <dbReference type="ChEBI" id="CHEBI:140657"/>
        <dbReference type="ChEBI" id="CHEBI:140660"/>
        <dbReference type="EC" id="2.3.1.269"/>
    </reaction>
</comment>
<feature type="domain" description="CN hydrolase" evidence="10">
    <location>
        <begin position="98"/>
        <end position="345"/>
    </location>
</feature>
<keyword evidence="3 9" id="KW-1003">Cell membrane</keyword>
<evidence type="ECO:0000256" key="6">
    <source>
        <dbReference type="ARBA" id="ARBA00022989"/>
    </source>
</evidence>
<name>A0A5A7N687_9PROT</name>
<keyword evidence="5 9" id="KW-0812">Transmembrane</keyword>
<evidence type="ECO:0000256" key="2">
    <source>
        <dbReference type="ARBA" id="ARBA00010065"/>
    </source>
</evidence>
<accession>A0A5A7N687</accession>
<dbReference type="PROSITE" id="PS50263">
    <property type="entry name" value="CN_HYDROLASE"/>
    <property type="match status" value="1"/>
</dbReference>
<evidence type="ECO:0000256" key="1">
    <source>
        <dbReference type="ARBA" id="ARBA00004651"/>
    </source>
</evidence>
<evidence type="ECO:0000256" key="8">
    <source>
        <dbReference type="ARBA" id="ARBA00023315"/>
    </source>
</evidence>
<dbReference type="SUPFAM" id="SSF56317">
    <property type="entry name" value="Carbon-nitrogen hydrolase"/>
    <property type="match status" value="1"/>
</dbReference>
<gene>
    <name evidence="9" type="primary">lnt</name>
    <name evidence="11" type="ORF">JCM17846_02180</name>
</gene>
<feature type="transmembrane region" description="Helical" evidence="9">
    <location>
        <begin position="35"/>
        <end position="53"/>
    </location>
</feature>
<keyword evidence="4 9" id="KW-0808">Transferase</keyword>
<comment type="function">
    <text evidence="9">Catalyzes the phospholipid dependent N-acylation of the N-terminal cysteine of apolipoprotein, the last step in lipoprotein maturation.</text>
</comment>
<evidence type="ECO:0000256" key="3">
    <source>
        <dbReference type="ARBA" id="ARBA00022475"/>
    </source>
</evidence>
<comment type="similarity">
    <text evidence="2 9">Belongs to the CN hydrolase family. Apolipoprotein N-acyltransferase subfamily.</text>
</comment>
<dbReference type="EC" id="2.3.1.269" evidence="9"/>
<sequence>MAAGASFHRFSMESDLGHLDRLDPDDAAFGADRPLWLGILTMMLILAPLGFSPRFRGSRLWLYPALMLVLLIIWGGYGMWRLDQHPTKRDGTITVRLVQANIPQKQKWDRALRRSHFADYLALSDGLPPPEGRLLVVWPETAITDPFFDRSPGGRALVARMLPDDGILLAGSLRVETSPDAGQNAYNSLFAFDSKGGLPGVYDKHHLVPFGEYLPARGLLSALGLEKIAGGMFDISKGPGPQTLSIEGLPLISPLICYEVIFPGAVRPRGGEAGLLVNITNDAWFGMSSGPHQHFAQSRMRAVEQGLPLLRSAGTGISAVVDPLGRVLSEIRLGQRGVTDSALPLKLDGKTTYARIGDWPLWISLIGVVLLLMIRKNTRFTGFYYLKFKPNVP</sequence>
<feature type="transmembrane region" description="Helical" evidence="9">
    <location>
        <begin position="60"/>
        <end position="80"/>
    </location>
</feature>
<evidence type="ECO:0000259" key="10">
    <source>
        <dbReference type="PROSITE" id="PS50263"/>
    </source>
</evidence>
<comment type="caution">
    <text evidence="11">The sequence shown here is derived from an EMBL/GenBank/DDBJ whole genome shotgun (WGS) entry which is preliminary data.</text>
</comment>
<comment type="pathway">
    <text evidence="9">Protein modification; lipoprotein biosynthesis (N-acyl transfer).</text>
</comment>
<dbReference type="Gene3D" id="3.60.110.10">
    <property type="entry name" value="Carbon-nitrogen hydrolase"/>
    <property type="match status" value="1"/>
</dbReference>
<evidence type="ECO:0000256" key="4">
    <source>
        <dbReference type="ARBA" id="ARBA00022679"/>
    </source>
</evidence>
<evidence type="ECO:0000256" key="7">
    <source>
        <dbReference type="ARBA" id="ARBA00023136"/>
    </source>
</evidence>
<dbReference type="GO" id="GO:0005886">
    <property type="term" value="C:plasma membrane"/>
    <property type="evidence" value="ECO:0007669"/>
    <property type="project" value="UniProtKB-SubCell"/>
</dbReference>
<protein>
    <recommendedName>
        <fullName evidence="9">Apolipoprotein N-acyltransferase</fullName>
        <shortName evidence="9">ALP N-acyltransferase</shortName>
        <ecNumber evidence="9">2.3.1.269</ecNumber>
    </recommendedName>
</protein>
<comment type="subcellular location">
    <subcellularLocation>
        <location evidence="1 9">Cell membrane</location>
        <topology evidence="1 9">Multi-pass membrane protein</topology>
    </subcellularLocation>
</comment>
<evidence type="ECO:0000256" key="9">
    <source>
        <dbReference type="HAMAP-Rule" id="MF_01148"/>
    </source>
</evidence>
<dbReference type="GO" id="GO:0016410">
    <property type="term" value="F:N-acyltransferase activity"/>
    <property type="evidence" value="ECO:0007669"/>
    <property type="project" value="UniProtKB-UniRule"/>
</dbReference>